<keyword evidence="2" id="KW-1133">Transmembrane helix</keyword>
<evidence type="ECO:0008006" key="4">
    <source>
        <dbReference type="Google" id="ProtNLM"/>
    </source>
</evidence>
<sequence>MADLSLIPKDYKAKTGLSTIFPKIGILILVLLILSLLAYGGLFFLKGSLDSQLADLQNQIDELDEQKDEKFEKEVISLEKTLTSLKTILKNHFYWSNLVSKLGSLTVPQITFSSLDGRLEEDGSISLILDGKSPGYTYLAKQMVSFS</sequence>
<feature type="coiled-coil region" evidence="1">
    <location>
        <begin position="46"/>
        <end position="73"/>
    </location>
</feature>
<protein>
    <recommendedName>
        <fullName evidence="4">Fimbrial assembly family protein</fullName>
    </recommendedName>
</protein>
<name>X0TPR6_9ZZZZ</name>
<organism evidence="3">
    <name type="scientific">marine sediment metagenome</name>
    <dbReference type="NCBI Taxonomy" id="412755"/>
    <lineage>
        <taxon>unclassified sequences</taxon>
        <taxon>metagenomes</taxon>
        <taxon>ecological metagenomes</taxon>
    </lineage>
</organism>
<keyword evidence="1" id="KW-0175">Coiled coil</keyword>
<feature type="non-terminal residue" evidence="3">
    <location>
        <position position="147"/>
    </location>
</feature>
<accession>X0TPR6</accession>
<dbReference type="EMBL" id="BARS01010056">
    <property type="protein sequence ID" value="GAF89241.1"/>
    <property type="molecule type" value="Genomic_DNA"/>
</dbReference>
<reference evidence="3" key="1">
    <citation type="journal article" date="2014" name="Front. Microbiol.">
        <title>High frequency of phylogenetically diverse reductive dehalogenase-homologous genes in deep subseafloor sedimentary metagenomes.</title>
        <authorList>
            <person name="Kawai M."/>
            <person name="Futagami T."/>
            <person name="Toyoda A."/>
            <person name="Takaki Y."/>
            <person name="Nishi S."/>
            <person name="Hori S."/>
            <person name="Arai W."/>
            <person name="Tsubouchi T."/>
            <person name="Morono Y."/>
            <person name="Uchiyama I."/>
            <person name="Ito T."/>
            <person name="Fujiyama A."/>
            <person name="Inagaki F."/>
            <person name="Takami H."/>
        </authorList>
    </citation>
    <scope>NUCLEOTIDE SEQUENCE</scope>
    <source>
        <strain evidence="3">Expedition CK06-06</strain>
    </source>
</reference>
<dbReference type="AlphaFoldDB" id="X0TPR6"/>
<evidence type="ECO:0000313" key="3">
    <source>
        <dbReference type="EMBL" id="GAF89241.1"/>
    </source>
</evidence>
<comment type="caution">
    <text evidence="3">The sequence shown here is derived from an EMBL/GenBank/DDBJ whole genome shotgun (WGS) entry which is preliminary data.</text>
</comment>
<gene>
    <name evidence="3" type="ORF">S01H1_18756</name>
</gene>
<feature type="transmembrane region" description="Helical" evidence="2">
    <location>
        <begin position="20"/>
        <end position="45"/>
    </location>
</feature>
<evidence type="ECO:0000256" key="1">
    <source>
        <dbReference type="SAM" id="Coils"/>
    </source>
</evidence>
<keyword evidence="2" id="KW-0472">Membrane</keyword>
<evidence type="ECO:0000256" key="2">
    <source>
        <dbReference type="SAM" id="Phobius"/>
    </source>
</evidence>
<proteinExistence type="predicted"/>
<keyword evidence="2" id="KW-0812">Transmembrane</keyword>